<dbReference type="AlphaFoldDB" id="A0AAV0X6W4"/>
<dbReference type="Pfam" id="PF13359">
    <property type="entry name" value="DDE_Tnp_4"/>
    <property type="match status" value="1"/>
</dbReference>
<sequence>MQPPGTGAQFYNYQGFYSIILMAVVNSNYEFIYVDVGKNGRLSDGGVIECTEFYKSLKEEKSQIPNNDDTVNNLNFVFLGDEVFALHEHILKPYKGSIKTTVI</sequence>
<gene>
    <name evidence="4" type="ORF">MEUPH1_LOCUS18391</name>
</gene>
<comment type="cofactor">
    <cofactor evidence="1">
        <name>a divalent metal cation</name>
        <dbReference type="ChEBI" id="CHEBI:60240"/>
    </cofactor>
</comment>
<evidence type="ECO:0000313" key="5">
    <source>
        <dbReference type="Proteomes" id="UP001160148"/>
    </source>
</evidence>
<name>A0AAV0X6W4_9HEMI</name>
<proteinExistence type="predicted"/>
<evidence type="ECO:0000313" key="4">
    <source>
        <dbReference type="EMBL" id="CAI6363446.1"/>
    </source>
</evidence>
<reference evidence="4 5" key="1">
    <citation type="submission" date="2023-01" db="EMBL/GenBank/DDBJ databases">
        <authorList>
            <person name="Whitehead M."/>
        </authorList>
    </citation>
    <scope>NUCLEOTIDE SEQUENCE [LARGE SCALE GENOMIC DNA]</scope>
</reference>
<accession>A0AAV0X6W4</accession>
<dbReference type="GO" id="GO:0046872">
    <property type="term" value="F:metal ion binding"/>
    <property type="evidence" value="ECO:0007669"/>
    <property type="project" value="UniProtKB-KW"/>
</dbReference>
<comment type="caution">
    <text evidence="4">The sequence shown here is derived from an EMBL/GenBank/DDBJ whole genome shotgun (WGS) entry which is preliminary data.</text>
</comment>
<feature type="domain" description="DDE Tnp4" evidence="3">
    <location>
        <begin position="7"/>
        <end position="96"/>
    </location>
</feature>
<dbReference type="Proteomes" id="UP001160148">
    <property type="component" value="Unassembled WGS sequence"/>
</dbReference>
<evidence type="ECO:0000256" key="1">
    <source>
        <dbReference type="ARBA" id="ARBA00001968"/>
    </source>
</evidence>
<evidence type="ECO:0000259" key="3">
    <source>
        <dbReference type="Pfam" id="PF13359"/>
    </source>
</evidence>
<protein>
    <recommendedName>
        <fullName evidence="3">DDE Tnp4 domain-containing protein</fullName>
    </recommendedName>
</protein>
<dbReference type="InterPro" id="IPR027806">
    <property type="entry name" value="HARBI1_dom"/>
</dbReference>
<keyword evidence="2" id="KW-0479">Metal-binding</keyword>
<evidence type="ECO:0000256" key="2">
    <source>
        <dbReference type="ARBA" id="ARBA00022723"/>
    </source>
</evidence>
<dbReference type="EMBL" id="CARXXK010000003">
    <property type="protein sequence ID" value="CAI6363446.1"/>
    <property type="molecule type" value="Genomic_DNA"/>
</dbReference>
<keyword evidence="5" id="KW-1185">Reference proteome</keyword>
<organism evidence="4 5">
    <name type="scientific">Macrosiphum euphorbiae</name>
    <name type="common">potato aphid</name>
    <dbReference type="NCBI Taxonomy" id="13131"/>
    <lineage>
        <taxon>Eukaryota</taxon>
        <taxon>Metazoa</taxon>
        <taxon>Ecdysozoa</taxon>
        <taxon>Arthropoda</taxon>
        <taxon>Hexapoda</taxon>
        <taxon>Insecta</taxon>
        <taxon>Pterygota</taxon>
        <taxon>Neoptera</taxon>
        <taxon>Paraneoptera</taxon>
        <taxon>Hemiptera</taxon>
        <taxon>Sternorrhyncha</taxon>
        <taxon>Aphidomorpha</taxon>
        <taxon>Aphidoidea</taxon>
        <taxon>Aphididae</taxon>
        <taxon>Macrosiphini</taxon>
        <taxon>Macrosiphum</taxon>
    </lineage>
</organism>